<accession>A0A9E6UIC2</accession>
<dbReference type="Proteomes" id="UP000825701">
    <property type="component" value="Chromosome"/>
</dbReference>
<dbReference type="RefSeq" id="WP_261403869.1">
    <property type="nucleotide sequence ID" value="NZ_CP081869.1"/>
</dbReference>
<keyword evidence="4" id="KW-1185">Reference proteome</keyword>
<dbReference type="InterPro" id="IPR021068">
    <property type="entry name" value="HTH_DNA-bd"/>
</dbReference>
<dbReference type="AlphaFoldDB" id="A0A9E6UIC2"/>
<reference evidence="3" key="1">
    <citation type="submission" date="2021-08" db="EMBL/GenBank/DDBJ databases">
        <authorList>
            <person name="Zhang H."/>
            <person name="Xu M."/>
            <person name="Yu Z."/>
            <person name="Yang L."/>
            <person name="Cai Y."/>
        </authorList>
    </citation>
    <scope>NUCLEOTIDE SEQUENCE</scope>
    <source>
        <strain evidence="3">CHL1</strain>
    </source>
</reference>
<dbReference type="Pfam" id="PF11972">
    <property type="entry name" value="HTH_13"/>
    <property type="match status" value="1"/>
</dbReference>
<evidence type="ECO:0000259" key="2">
    <source>
        <dbReference type="Pfam" id="PF11972"/>
    </source>
</evidence>
<protein>
    <submittedName>
        <fullName evidence="3">DUF1612 and helix-turn-helix domain-containing protein</fullName>
    </submittedName>
</protein>
<sequence length="144" mass="16051">MQAQAWLGRLLCADLLRSRAKTRAHLTCLAAGLKAVPQEKRWKRDPVIRLEVVLQGLAEAANAGLKEHDRLFTTYGRLDRRTDGRRSNSKLPQLRDLAISSPIVTSSLISARLGVTPRAALMLAQDLGLREATGRKRYRAWSVP</sequence>
<feature type="domain" description="DUF1612" evidence="1">
    <location>
        <begin position="2"/>
        <end position="82"/>
    </location>
</feature>
<proteinExistence type="predicted"/>
<feature type="domain" description="HTH DNA binding" evidence="2">
    <location>
        <begin position="91"/>
        <end position="142"/>
    </location>
</feature>
<evidence type="ECO:0000313" key="3">
    <source>
        <dbReference type="EMBL" id="QZO00693.1"/>
    </source>
</evidence>
<organism evidence="3 4">
    <name type="scientific">Chenggangzhangella methanolivorans</name>
    <dbReference type="NCBI Taxonomy" id="1437009"/>
    <lineage>
        <taxon>Bacteria</taxon>
        <taxon>Pseudomonadati</taxon>
        <taxon>Pseudomonadota</taxon>
        <taxon>Alphaproteobacteria</taxon>
        <taxon>Hyphomicrobiales</taxon>
        <taxon>Methylopilaceae</taxon>
        <taxon>Chenggangzhangella</taxon>
    </lineage>
</organism>
<dbReference type="Pfam" id="PF07756">
    <property type="entry name" value="DUF1612"/>
    <property type="match status" value="1"/>
</dbReference>
<dbReference type="KEGG" id="cmet:K6K41_03020"/>
<evidence type="ECO:0000259" key="1">
    <source>
        <dbReference type="Pfam" id="PF07756"/>
    </source>
</evidence>
<name>A0A9E6UIC2_9HYPH</name>
<dbReference type="InterPro" id="IPR011670">
    <property type="entry name" value="DUF1612"/>
</dbReference>
<dbReference type="EMBL" id="CP081869">
    <property type="protein sequence ID" value="QZO00693.1"/>
    <property type="molecule type" value="Genomic_DNA"/>
</dbReference>
<evidence type="ECO:0000313" key="4">
    <source>
        <dbReference type="Proteomes" id="UP000825701"/>
    </source>
</evidence>
<gene>
    <name evidence="3" type="ORF">K6K41_03020</name>
</gene>